<dbReference type="InterPro" id="IPR042099">
    <property type="entry name" value="ANL_N_sf"/>
</dbReference>
<dbReference type="Pfam" id="PF13193">
    <property type="entry name" value="AMP-binding_C"/>
    <property type="match status" value="1"/>
</dbReference>
<evidence type="ECO:0000313" key="3">
    <source>
        <dbReference type="EMBL" id="ADK85269.1"/>
    </source>
</evidence>
<dbReference type="eggNOG" id="COG0318">
    <property type="taxonomic scope" value="Bacteria"/>
</dbReference>
<dbReference type="STRING" id="644282.Deba_1904"/>
<dbReference type="OrthoDB" id="9765680at2"/>
<dbReference type="Gene3D" id="3.30.300.30">
    <property type="match status" value="1"/>
</dbReference>
<dbReference type="Pfam" id="PF00501">
    <property type="entry name" value="AMP-binding"/>
    <property type="match status" value="1"/>
</dbReference>
<dbReference type="Gene3D" id="3.40.50.12780">
    <property type="entry name" value="N-terminal domain of ligase-like"/>
    <property type="match status" value="1"/>
</dbReference>
<gene>
    <name evidence="3" type="ordered locus">Deba_1904</name>
</gene>
<feature type="domain" description="AMP-binding enzyme C-terminal" evidence="2">
    <location>
        <begin position="470"/>
        <end position="545"/>
    </location>
</feature>
<keyword evidence="3" id="KW-0436">Ligase</keyword>
<dbReference type="SUPFAM" id="SSF56801">
    <property type="entry name" value="Acetyl-CoA synthetase-like"/>
    <property type="match status" value="1"/>
</dbReference>
<accession>E1QL04</accession>
<organism evidence="3 4">
    <name type="scientific">Desulfarculus baarsii (strain ATCC 33931 / DSM 2075 / LMG 7858 / VKM B-1802 / 2st14)</name>
    <dbReference type="NCBI Taxonomy" id="644282"/>
    <lineage>
        <taxon>Bacteria</taxon>
        <taxon>Pseudomonadati</taxon>
        <taxon>Thermodesulfobacteriota</taxon>
        <taxon>Desulfarculia</taxon>
        <taxon>Desulfarculales</taxon>
        <taxon>Desulfarculaceae</taxon>
        <taxon>Desulfarculus</taxon>
    </lineage>
</organism>
<dbReference type="NCBIfam" id="NF005714">
    <property type="entry name" value="PRK07529.1"/>
    <property type="match status" value="1"/>
</dbReference>
<sequence>MAKYQHKDMAGVIAQEQIPLHQVLPATNTYDLIKHGASINPEAIALSFIPSGEQYMNPFDRTYANLLGEINRTANMLRDLGLGSKDVVSYLLPNVPQTHFLLWGGQAAGIVNPINFLLEAHTIRDICQAAGTKILVALGEYPGLDIWQKVMSIRKDLPGVKAIVRGLGPSDEKNGVYGYDDFVSRYDADKLTFTRQIAPDDVATIFHTGGTTGTPKLAPRTHLNEAANALQSSLISPLSSGETILSGLPLFHTNGTTVTGSSAFMIGGRVVILSPYGYRDPSVIKNFYKIVEKFRAVTFSAVPTVLAMLLATPKGDEDISSLRFAVCGAAPLSVELFQRFEEKTGMKIMEGYGLTEGLCVSSCNPYYGQRKIGSIGLRVPYQDMRVFKVDDQGKFVSEAKVDEIGSVCISGPNVFKGYTEDRHNTTLFPKEGWVNTGDLGRQDADGYIFLTGRKKELIIRGGHNIDPAVIEEPLYSLPGVALAAAVGRPDPHAGEVPVAYVQLEPGADLDEARIMDHLAKNVGERAALPKEVVILGQLPLTPVGKMFKPAMRWDATRRTYERELAALGDEVQSLAVAVGEDKIHGTLATITVSLGQADRQEIAAKIAELLSLYTVKHEVVFV</sequence>
<dbReference type="InterPro" id="IPR000873">
    <property type="entry name" value="AMP-dep_synth/lig_dom"/>
</dbReference>
<protein>
    <submittedName>
        <fullName evidence="3">AMP-dependent synthetase and ligase</fullName>
    </submittedName>
</protein>
<reference evidence="3 4" key="1">
    <citation type="journal article" date="2010" name="Stand. Genomic Sci.">
        <title>Complete genome sequence of Desulfarculus baarsii type strain (2st14).</title>
        <authorList>
            <person name="Sun H."/>
            <person name="Spring S."/>
            <person name="Lapidus A."/>
            <person name="Davenport K."/>
            <person name="Del Rio T.G."/>
            <person name="Tice H."/>
            <person name="Nolan M."/>
            <person name="Copeland A."/>
            <person name="Cheng J.F."/>
            <person name="Lucas S."/>
            <person name="Tapia R."/>
            <person name="Goodwin L."/>
            <person name="Pitluck S."/>
            <person name="Ivanova N."/>
            <person name="Pagani I."/>
            <person name="Mavromatis K."/>
            <person name="Ovchinnikova G."/>
            <person name="Pati A."/>
            <person name="Chen A."/>
            <person name="Palaniappan K."/>
            <person name="Hauser L."/>
            <person name="Chang Y.J."/>
            <person name="Jeffries C.D."/>
            <person name="Detter J.C."/>
            <person name="Han C."/>
            <person name="Rohde M."/>
            <person name="Brambilla E."/>
            <person name="Goker M."/>
            <person name="Woyke T."/>
            <person name="Bristow J."/>
            <person name="Eisen J.A."/>
            <person name="Markowitz V."/>
            <person name="Hugenholtz P."/>
            <person name="Kyrpides N.C."/>
            <person name="Klenk H.P."/>
            <person name="Land M."/>
        </authorList>
    </citation>
    <scope>NUCLEOTIDE SEQUENCE [LARGE SCALE GENOMIC DNA]</scope>
    <source>
        <strain evidence="4">ATCC 33931 / DSM 2075 / LMG 7858 / VKM B-1802 / 2st14</strain>
    </source>
</reference>
<evidence type="ECO:0000313" key="4">
    <source>
        <dbReference type="Proteomes" id="UP000009047"/>
    </source>
</evidence>
<evidence type="ECO:0000259" key="2">
    <source>
        <dbReference type="Pfam" id="PF13193"/>
    </source>
</evidence>
<dbReference type="RefSeq" id="WP_013258710.1">
    <property type="nucleotide sequence ID" value="NC_014365.1"/>
</dbReference>
<keyword evidence="4" id="KW-1185">Reference proteome</keyword>
<dbReference type="Proteomes" id="UP000009047">
    <property type="component" value="Chromosome"/>
</dbReference>
<dbReference type="GO" id="GO:0016878">
    <property type="term" value="F:acid-thiol ligase activity"/>
    <property type="evidence" value="ECO:0007669"/>
    <property type="project" value="UniProtKB-ARBA"/>
</dbReference>
<dbReference type="PANTHER" id="PTHR43767">
    <property type="entry name" value="LONG-CHAIN-FATTY-ACID--COA LIGASE"/>
    <property type="match status" value="1"/>
</dbReference>
<dbReference type="KEGG" id="dbr:Deba_1904"/>
<dbReference type="EMBL" id="CP002085">
    <property type="protein sequence ID" value="ADK85269.1"/>
    <property type="molecule type" value="Genomic_DNA"/>
</dbReference>
<evidence type="ECO:0000259" key="1">
    <source>
        <dbReference type="Pfam" id="PF00501"/>
    </source>
</evidence>
<dbReference type="InterPro" id="IPR050237">
    <property type="entry name" value="ATP-dep_AMP-bd_enzyme"/>
</dbReference>
<dbReference type="AlphaFoldDB" id="E1QL04"/>
<name>E1QL04_DESB2</name>
<dbReference type="InterPro" id="IPR045851">
    <property type="entry name" value="AMP-bd_C_sf"/>
</dbReference>
<dbReference type="InterPro" id="IPR025110">
    <property type="entry name" value="AMP-bd_C"/>
</dbReference>
<dbReference type="HOGENOM" id="CLU_000022_59_0_7"/>
<feature type="domain" description="AMP-dependent synthetase/ligase" evidence="1">
    <location>
        <begin position="39"/>
        <end position="418"/>
    </location>
</feature>
<dbReference type="PANTHER" id="PTHR43767:SF1">
    <property type="entry name" value="NONRIBOSOMAL PEPTIDE SYNTHASE PES1 (EUROFUNG)-RELATED"/>
    <property type="match status" value="1"/>
</dbReference>
<dbReference type="PROSITE" id="PS00455">
    <property type="entry name" value="AMP_BINDING"/>
    <property type="match status" value="1"/>
</dbReference>
<dbReference type="InterPro" id="IPR020845">
    <property type="entry name" value="AMP-binding_CS"/>
</dbReference>
<proteinExistence type="predicted"/>